<dbReference type="InterPro" id="IPR045851">
    <property type="entry name" value="AMP-bd_C_sf"/>
</dbReference>
<reference evidence="2" key="2">
    <citation type="submission" date="2021-04" db="EMBL/GenBank/DDBJ databases">
        <authorList>
            <person name="Gilroy R."/>
        </authorList>
    </citation>
    <scope>NUCLEOTIDE SEQUENCE</scope>
    <source>
        <strain evidence="2">CHK32-1732</strain>
    </source>
</reference>
<sequence length="138" mass="14331">RTGDLAVVFDGQLYITGRIKDLVVVAGRNHYPQDIEATAVAAANQETNHLLPGVVAAFAVGATDSGSEGLVIIAERDPEADPAGDEAAVSAIRAAVSSTHGVQPDDVRIVDVNAIPRSSANKIARRVAAKLYLNGSFN</sequence>
<proteinExistence type="inferred from homology"/>
<dbReference type="SUPFAM" id="SSF56801">
    <property type="entry name" value="Acetyl-CoA synthetase-like"/>
    <property type="match status" value="1"/>
</dbReference>
<dbReference type="Gene3D" id="3.30.300.30">
    <property type="match status" value="1"/>
</dbReference>
<dbReference type="EMBL" id="DXGC01000046">
    <property type="protein sequence ID" value="HIW90962.1"/>
    <property type="molecule type" value="Genomic_DNA"/>
</dbReference>
<dbReference type="PANTHER" id="PTHR22754">
    <property type="entry name" value="DISCO-INTERACTING PROTEIN 2 DIP2 -RELATED"/>
    <property type="match status" value="1"/>
</dbReference>
<organism evidence="2 3">
    <name type="scientific">Candidatus Corynebacterium avicola</name>
    <dbReference type="NCBI Taxonomy" id="2838527"/>
    <lineage>
        <taxon>Bacteria</taxon>
        <taxon>Bacillati</taxon>
        <taxon>Actinomycetota</taxon>
        <taxon>Actinomycetes</taxon>
        <taxon>Mycobacteriales</taxon>
        <taxon>Corynebacteriaceae</taxon>
        <taxon>Corynebacterium</taxon>
    </lineage>
</organism>
<dbReference type="PANTHER" id="PTHR22754:SF32">
    <property type="entry name" value="DISCO-INTERACTING PROTEIN 2"/>
    <property type="match status" value="1"/>
</dbReference>
<comment type="similarity">
    <text evidence="1">Belongs to the ATP-dependent AMP-binding enzyme family.</text>
</comment>
<accession>A0A9D1RNS5</accession>
<reference evidence="2" key="1">
    <citation type="journal article" date="2021" name="PeerJ">
        <title>Extensive microbial diversity within the chicken gut microbiome revealed by metagenomics and culture.</title>
        <authorList>
            <person name="Gilroy R."/>
            <person name="Ravi A."/>
            <person name="Getino M."/>
            <person name="Pursley I."/>
            <person name="Horton D.L."/>
            <person name="Alikhan N.F."/>
            <person name="Baker D."/>
            <person name="Gharbi K."/>
            <person name="Hall N."/>
            <person name="Watson M."/>
            <person name="Adriaenssens E.M."/>
            <person name="Foster-Nyarko E."/>
            <person name="Jarju S."/>
            <person name="Secka A."/>
            <person name="Antonio M."/>
            <person name="Oren A."/>
            <person name="Chaudhuri R.R."/>
            <person name="La Ragione R."/>
            <person name="Hildebrand F."/>
            <person name="Pallen M.J."/>
        </authorList>
    </citation>
    <scope>NUCLEOTIDE SEQUENCE</scope>
    <source>
        <strain evidence="2">CHK32-1732</strain>
    </source>
</reference>
<evidence type="ECO:0000313" key="2">
    <source>
        <dbReference type="EMBL" id="HIW90962.1"/>
    </source>
</evidence>
<dbReference type="GO" id="GO:0070566">
    <property type="term" value="F:adenylyltransferase activity"/>
    <property type="evidence" value="ECO:0007669"/>
    <property type="project" value="TreeGrafter"/>
</dbReference>
<dbReference type="GO" id="GO:0005886">
    <property type="term" value="C:plasma membrane"/>
    <property type="evidence" value="ECO:0007669"/>
    <property type="project" value="TreeGrafter"/>
</dbReference>
<name>A0A9D1RNS5_9CORY</name>
<comment type="caution">
    <text evidence="2">The sequence shown here is derived from an EMBL/GenBank/DDBJ whole genome shotgun (WGS) entry which is preliminary data.</text>
</comment>
<gene>
    <name evidence="2" type="ORF">H9870_04785</name>
</gene>
<protein>
    <submittedName>
        <fullName evidence="2">Acyl-CoA synthase</fullName>
    </submittedName>
</protein>
<evidence type="ECO:0000313" key="3">
    <source>
        <dbReference type="Proteomes" id="UP000824190"/>
    </source>
</evidence>
<dbReference type="AlphaFoldDB" id="A0A9D1RNS5"/>
<evidence type="ECO:0000256" key="1">
    <source>
        <dbReference type="ARBA" id="ARBA00006432"/>
    </source>
</evidence>
<dbReference type="Proteomes" id="UP000824190">
    <property type="component" value="Unassembled WGS sequence"/>
</dbReference>
<feature type="non-terminal residue" evidence="2">
    <location>
        <position position="1"/>
    </location>
</feature>
<dbReference type="GO" id="GO:0006633">
    <property type="term" value="P:fatty acid biosynthetic process"/>
    <property type="evidence" value="ECO:0007669"/>
    <property type="project" value="TreeGrafter"/>
</dbReference>